<evidence type="ECO:0000313" key="2">
    <source>
        <dbReference type="EMBL" id="CAL5220211.1"/>
    </source>
</evidence>
<sequence length="227" mass="24977">MVLQKSTVGELPFYYGGPSHRPAVIVLQEWWGVTPEVIQHAEYISEKGNYKVVVPDLYRGKTGVDAEEASHLADGLDFGRATEDIKEVVEWTRSSGSQKVGVTGFCQGGALSCLAAEHTPVSCAVPFYGYPKSHPSKPESIKVPIMAHVGTEDKFFPCKEVEEYVEKIKAGGGNATVHVYPGEGHAFMNSDPDSFKRMETAGIPKGKPEDQELAWKRTFDFFKQHLG</sequence>
<dbReference type="SUPFAM" id="SSF53474">
    <property type="entry name" value="alpha/beta-Hydrolases"/>
    <property type="match status" value="1"/>
</dbReference>
<dbReference type="Proteomes" id="UP001497392">
    <property type="component" value="Unassembled WGS sequence"/>
</dbReference>
<proteinExistence type="predicted"/>
<organism evidence="2 3">
    <name type="scientific">Coccomyxa viridis</name>
    <dbReference type="NCBI Taxonomy" id="1274662"/>
    <lineage>
        <taxon>Eukaryota</taxon>
        <taxon>Viridiplantae</taxon>
        <taxon>Chlorophyta</taxon>
        <taxon>core chlorophytes</taxon>
        <taxon>Trebouxiophyceae</taxon>
        <taxon>Trebouxiophyceae incertae sedis</taxon>
        <taxon>Coccomyxaceae</taxon>
        <taxon>Coccomyxa</taxon>
    </lineage>
</organism>
<accession>A0ABP1FLE5</accession>
<dbReference type="InterPro" id="IPR051049">
    <property type="entry name" value="Dienelactone_hydrolase-like"/>
</dbReference>
<name>A0ABP1FLE5_9CHLO</name>
<evidence type="ECO:0000313" key="3">
    <source>
        <dbReference type="Proteomes" id="UP001497392"/>
    </source>
</evidence>
<dbReference type="InterPro" id="IPR002925">
    <property type="entry name" value="Dienelactn_hydro"/>
</dbReference>
<keyword evidence="3" id="KW-1185">Reference proteome</keyword>
<dbReference type="PANTHER" id="PTHR46623">
    <property type="entry name" value="CARBOXYMETHYLENEBUTENOLIDASE-RELATED"/>
    <property type="match status" value="1"/>
</dbReference>
<dbReference type="EMBL" id="CAXHTA020000003">
    <property type="protein sequence ID" value="CAL5220211.1"/>
    <property type="molecule type" value="Genomic_DNA"/>
</dbReference>
<reference evidence="2 3" key="1">
    <citation type="submission" date="2024-06" db="EMBL/GenBank/DDBJ databases">
        <authorList>
            <person name="Kraege A."/>
            <person name="Thomma B."/>
        </authorList>
    </citation>
    <scope>NUCLEOTIDE SEQUENCE [LARGE SCALE GENOMIC DNA]</scope>
</reference>
<evidence type="ECO:0000259" key="1">
    <source>
        <dbReference type="Pfam" id="PF01738"/>
    </source>
</evidence>
<dbReference type="InterPro" id="IPR029058">
    <property type="entry name" value="AB_hydrolase_fold"/>
</dbReference>
<comment type="caution">
    <text evidence="2">The sequence shown here is derived from an EMBL/GenBank/DDBJ whole genome shotgun (WGS) entry which is preliminary data.</text>
</comment>
<dbReference type="PANTHER" id="PTHR46623:SF6">
    <property type="entry name" value="ALPHA_BETA-HYDROLASES SUPERFAMILY PROTEIN"/>
    <property type="match status" value="1"/>
</dbReference>
<feature type="domain" description="Dienelactone hydrolase" evidence="1">
    <location>
        <begin position="16"/>
        <end position="226"/>
    </location>
</feature>
<dbReference type="Pfam" id="PF01738">
    <property type="entry name" value="DLH"/>
    <property type="match status" value="1"/>
</dbReference>
<protein>
    <submittedName>
        <fullName evidence="2">G2187 protein</fullName>
    </submittedName>
</protein>
<gene>
    <name evidence="2" type="primary">g2187</name>
    <name evidence="2" type="ORF">VP750_LOCUS1870</name>
</gene>
<dbReference type="Gene3D" id="3.40.50.1820">
    <property type="entry name" value="alpha/beta hydrolase"/>
    <property type="match status" value="1"/>
</dbReference>